<keyword evidence="2" id="KW-0472">Membrane</keyword>
<reference evidence="3 4" key="1">
    <citation type="journal article" date="2010" name="Plant Cell">
        <title>The Chlorella variabilis NC64A genome reveals adaptation to photosymbiosis, coevolution with viruses, and cryptic sex.</title>
        <authorList>
            <person name="Blanc G."/>
            <person name="Duncan G."/>
            <person name="Agarkova I."/>
            <person name="Borodovsky M."/>
            <person name="Gurnon J."/>
            <person name="Kuo A."/>
            <person name="Lindquist E."/>
            <person name="Lucas S."/>
            <person name="Pangilinan J."/>
            <person name="Polle J."/>
            <person name="Salamov A."/>
            <person name="Terry A."/>
            <person name="Yamada T."/>
            <person name="Dunigan D.D."/>
            <person name="Grigoriev I.V."/>
            <person name="Claverie J.M."/>
            <person name="Van Etten J.L."/>
        </authorList>
    </citation>
    <scope>NUCLEOTIDE SEQUENCE [LARGE SCALE GENOMIC DNA]</scope>
    <source>
        <strain evidence="3 4">NC64A</strain>
    </source>
</reference>
<name>E1Z981_CHLVA</name>
<dbReference type="GO" id="GO:0005975">
    <property type="term" value="P:carbohydrate metabolic process"/>
    <property type="evidence" value="ECO:0007669"/>
    <property type="project" value="InterPro"/>
</dbReference>
<dbReference type="InParanoid" id="E1Z981"/>
<dbReference type="EMBL" id="GL433839">
    <property type="protein sequence ID" value="EFN57732.1"/>
    <property type="molecule type" value="Genomic_DNA"/>
</dbReference>
<keyword evidence="4" id="KW-1185">Reference proteome</keyword>
<dbReference type="PANTHER" id="PTHR45985">
    <property type="match status" value="1"/>
</dbReference>
<dbReference type="CDD" id="cd10919">
    <property type="entry name" value="CE4_CDA_like"/>
    <property type="match status" value="1"/>
</dbReference>
<dbReference type="InterPro" id="IPR011330">
    <property type="entry name" value="Glyco_hydro/deAcase_b/a-brl"/>
</dbReference>
<feature type="region of interest" description="Disordered" evidence="1">
    <location>
        <begin position="323"/>
        <end position="368"/>
    </location>
</feature>
<dbReference type="InterPro" id="IPR052740">
    <property type="entry name" value="CE4"/>
</dbReference>
<dbReference type="OrthoDB" id="504708at2759"/>
<dbReference type="PANTHER" id="PTHR45985:SF3">
    <property type="entry name" value="CHITIN DEACETYLASE-LIKE 4"/>
    <property type="match status" value="1"/>
</dbReference>
<dbReference type="AlphaFoldDB" id="E1Z981"/>
<organism evidence="4">
    <name type="scientific">Chlorella variabilis</name>
    <name type="common">Green alga</name>
    <dbReference type="NCBI Taxonomy" id="554065"/>
    <lineage>
        <taxon>Eukaryota</taxon>
        <taxon>Viridiplantae</taxon>
        <taxon>Chlorophyta</taxon>
        <taxon>core chlorophytes</taxon>
        <taxon>Trebouxiophyceae</taxon>
        <taxon>Chlorellales</taxon>
        <taxon>Chlorellaceae</taxon>
        <taxon>Chlorella clade</taxon>
        <taxon>Chlorella</taxon>
    </lineage>
</organism>
<evidence type="ECO:0000256" key="2">
    <source>
        <dbReference type="SAM" id="Phobius"/>
    </source>
</evidence>
<dbReference type="Proteomes" id="UP000008141">
    <property type="component" value="Unassembled WGS sequence"/>
</dbReference>
<accession>E1Z981</accession>
<evidence type="ECO:0008006" key="5">
    <source>
        <dbReference type="Google" id="ProtNLM"/>
    </source>
</evidence>
<dbReference type="eggNOG" id="ENOG502QW08">
    <property type="taxonomic scope" value="Eukaryota"/>
</dbReference>
<gene>
    <name evidence="3" type="ORF">CHLNCDRAFT_142985</name>
</gene>
<evidence type="ECO:0000313" key="3">
    <source>
        <dbReference type="EMBL" id="EFN57732.1"/>
    </source>
</evidence>
<dbReference type="STRING" id="554065.E1Z981"/>
<evidence type="ECO:0000313" key="4">
    <source>
        <dbReference type="Proteomes" id="UP000008141"/>
    </source>
</evidence>
<feature type="region of interest" description="Disordered" evidence="1">
    <location>
        <begin position="566"/>
        <end position="624"/>
    </location>
</feature>
<dbReference type="SUPFAM" id="SSF88713">
    <property type="entry name" value="Glycoside hydrolase/deacetylase"/>
    <property type="match status" value="1"/>
</dbReference>
<feature type="transmembrane region" description="Helical" evidence="2">
    <location>
        <begin position="510"/>
        <end position="534"/>
    </location>
</feature>
<dbReference type="Gene3D" id="3.20.20.370">
    <property type="entry name" value="Glycoside hydrolase/deacetylase"/>
    <property type="match status" value="1"/>
</dbReference>
<dbReference type="RefSeq" id="XP_005849834.1">
    <property type="nucleotide sequence ID" value="XM_005849772.1"/>
</dbReference>
<feature type="compositionally biased region" description="Polar residues" evidence="1">
    <location>
        <begin position="352"/>
        <end position="367"/>
    </location>
</feature>
<keyword evidence="2" id="KW-1133">Transmembrane helix</keyword>
<sequence>MQTNDDAATVMTVPAVLAVTERFKNRNGCPLPATWFISVAYTQPEYVQKLYMGGHEIATHTLDHIGNANASQIVGARKWLNEKIRGFRGPFLLHNEEQRSILAASGFLYDSTITSTWGPGAFSPDGAHQVWPFTMDYGIPIDCTIGTGSCSLSESNPGLWEFPLWNMQDDDGNVVASMDPVGNITEMYMRELRRTYSGNRAPVALFLHAARLIGSQEVADQYAAFFAYALSLPNTWVVTISEVLRWMTNPVPASQYNLSCPTPTDMIFPSGSFCLPPAGGCVQHTALNGFCKDPQTGACTVIKQFDLAMQSFYCPQQDSGSGGQASPVPASSAASPAAAPPTASPATAVSSDSLANSSPVPTTSLAGTSPVADVQPLAGVRFSFDVQAQLSSFVGQAEAVCSAVAQLAGEAPGTCTLASVTEATAAAASTRTLTSTSTGYLHVVVVIRPAAHTEAQVASALAAAMQDGRLASKLQALGVQLAVGVQVTDGGSSPQPDVVSAAPSNNKATVGAAVGAAVGGAVVVCASAVVYQLMRSRAKAATGRCHKSDLPVSTLSANRELPAKLKASPPAKGLSITAKAGPMHSGDEEVSAYGSGTPRSTATPRFSAAPMPFGSPFGKGEAAV</sequence>
<protein>
    <recommendedName>
        <fullName evidence="5">NodB homology domain-containing protein</fullName>
    </recommendedName>
</protein>
<proteinExistence type="predicted"/>
<dbReference type="KEGG" id="cvr:CHLNCDRAFT_142985"/>
<feature type="compositionally biased region" description="Low complexity" evidence="1">
    <location>
        <begin position="325"/>
        <end position="337"/>
    </location>
</feature>
<dbReference type="GeneID" id="17357220"/>
<keyword evidence="2" id="KW-0812">Transmembrane</keyword>
<evidence type="ECO:0000256" key="1">
    <source>
        <dbReference type="SAM" id="MobiDB-lite"/>
    </source>
</evidence>